<dbReference type="AlphaFoldDB" id="A0AAD7GLA3"/>
<reference evidence="2" key="1">
    <citation type="submission" date="2023-03" db="EMBL/GenBank/DDBJ databases">
        <title>Massive genome expansion in bonnet fungi (Mycena s.s.) driven by repeated elements and novel gene families across ecological guilds.</title>
        <authorList>
            <consortium name="Lawrence Berkeley National Laboratory"/>
            <person name="Harder C.B."/>
            <person name="Miyauchi S."/>
            <person name="Viragh M."/>
            <person name="Kuo A."/>
            <person name="Thoen E."/>
            <person name="Andreopoulos B."/>
            <person name="Lu D."/>
            <person name="Skrede I."/>
            <person name="Drula E."/>
            <person name="Henrissat B."/>
            <person name="Morin E."/>
            <person name="Kohler A."/>
            <person name="Barry K."/>
            <person name="LaButti K."/>
            <person name="Morin E."/>
            <person name="Salamov A."/>
            <person name="Lipzen A."/>
            <person name="Mereny Z."/>
            <person name="Hegedus B."/>
            <person name="Baldrian P."/>
            <person name="Stursova M."/>
            <person name="Weitz H."/>
            <person name="Taylor A."/>
            <person name="Grigoriev I.V."/>
            <person name="Nagy L.G."/>
            <person name="Martin F."/>
            <person name="Kauserud H."/>
        </authorList>
    </citation>
    <scope>NUCLEOTIDE SEQUENCE</scope>
    <source>
        <strain evidence="2">CBHHK067</strain>
    </source>
</reference>
<evidence type="ECO:0000313" key="3">
    <source>
        <dbReference type="Proteomes" id="UP001221757"/>
    </source>
</evidence>
<comment type="caution">
    <text evidence="2">The sequence shown here is derived from an EMBL/GenBank/DDBJ whole genome shotgun (WGS) entry which is preliminary data.</text>
</comment>
<organism evidence="2 3">
    <name type="scientific">Mycena rosella</name>
    <name type="common">Pink bonnet</name>
    <name type="synonym">Agaricus rosellus</name>
    <dbReference type="NCBI Taxonomy" id="1033263"/>
    <lineage>
        <taxon>Eukaryota</taxon>
        <taxon>Fungi</taxon>
        <taxon>Dikarya</taxon>
        <taxon>Basidiomycota</taxon>
        <taxon>Agaricomycotina</taxon>
        <taxon>Agaricomycetes</taxon>
        <taxon>Agaricomycetidae</taxon>
        <taxon>Agaricales</taxon>
        <taxon>Marasmiineae</taxon>
        <taxon>Mycenaceae</taxon>
        <taxon>Mycena</taxon>
    </lineage>
</organism>
<sequence length="178" mass="19258">MAVPAAARQSLEEDEPTAAVTFHGGNVEVLRPRPGGGGREAKTGAPPPKAPPKAPPGQTRAMCPKRPQFCASLSTPRHTHTLPRHSRSTSGHHPAAEFSSWGTPLECARHHRMSSIAWQKRCEATDTPKIHGQAAGNYSRDVGLKSNSLQYDRLKADEKKNGGAIWRERTVSALKATF</sequence>
<keyword evidence="3" id="KW-1185">Reference proteome</keyword>
<accession>A0AAD7GLA3</accession>
<dbReference type="EMBL" id="JARKIE010000021">
    <property type="protein sequence ID" value="KAJ7700048.1"/>
    <property type="molecule type" value="Genomic_DNA"/>
</dbReference>
<dbReference type="Proteomes" id="UP001221757">
    <property type="component" value="Unassembled WGS sequence"/>
</dbReference>
<proteinExistence type="predicted"/>
<feature type="region of interest" description="Disordered" evidence="1">
    <location>
        <begin position="1"/>
        <end position="97"/>
    </location>
</feature>
<name>A0AAD7GLA3_MYCRO</name>
<evidence type="ECO:0000256" key="1">
    <source>
        <dbReference type="SAM" id="MobiDB-lite"/>
    </source>
</evidence>
<evidence type="ECO:0000313" key="2">
    <source>
        <dbReference type="EMBL" id="KAJ7700048.1"/>
    </source>
</evidence>
<protein>
    <submittedName>
        <fullName evidence="2">Uncharacterized protein</fullName>
    </submittedName>
</protein>
<feature type="compositionally biased region" description="Basic residues" evidence="1">
    <location>
        <begin position="77"/>
        <end position="87"/>
    </location>
</feature>
<gene>
    <name evidence="2" type="ORF">B0H17DRAFT_1129058</name>
</gene>
<feature type="compositionally biased region" description="Pro residues" evidence="1">
    <location>
        <begin position="45"/>
        <end position="55"/>
    </location>
</feature>